<dbReference type="Proteomes" id="UP001168821">
    <property type="component" value="Unassembled WGS sequence"/>
</dbReference>
<evidence type="ECO:0000259" key="1">
    <source>
        <dbReference type="Pfam" id="PF08241"/>
    </source>
</evidence>
<gene>
    <name evidence="2" type="ORF">Zmor_009332</name>
</gene>
<dbReference type="GO" id="GO:0005634">
    <property type="term" value="C:nucleus"/>
    <property type="evidence" value="ECO:0007669"/>
    <property type="project" value="UniProtKB-ARBA"/>
</dbReference>
<dbReference type="InterPro" id="IPR036910">
    <property type="entry name" value="HMG_box_dom_sf"/>
</dbReference>
<comment type="caution">
    <text evidence="2">The sequence shown here is derived from an EMBL/GenBank/DDBJ whole genome shotgun (WGS) entry which is preliminary data.</text>
</comment>
<dbReference type="PANTHER" id="PTHR43861">
    <property type="entry name" value="TRANS-ACONITATE 2-METHYLTRANSFERASE-RELATED"/>
    <property type="match status" value="1"/>
</dbReference>
<dbReference type="EMBL" id="JALNTZ010000003">
    <property type="protein sequence ID" value="KAJ3657536.1"/>
    <property type="molecule type" value="Genomic_DNA"/>
</dbReference>
<dbReference type="AlphaFoldDB" id="A0AA38INU1"/>
<organism evidence="2 3">
    <name type="scientific">Zophobas morio</name>
    <dbReference type="NCBI Taxonomy" id="2755281"/>
    <lineage>
        <taxon>Eukaryota</taxon>
        <taxon>Metazoa</taxon>
        <taxon>Ecdysozoa</taxon>
        <taxon>Arthropoda</taxon>
        <taxon>Hexapoda</taxon>
        <taxon>Insecta</taxon>
        <taxon>Pterygota</taxon>
        <taxon>Neoptera</taxon>
        <taxon>Endopterygota</taxon>
        <taxon>Coleoptera</taxon>
        <taxon>Polyphaga</taxon>
        <taxon>Cucujiformia</taxon>
        <taxon>Tenebrionidae</taxon>
        <taxon>Zophobas</taxon>
    </lineage>
</organism>
<dbReference type="GO" id="GO:0008757">
    <property type="term" value="F:S-adenosylmethionine-dependent methyltransferase activity"/>
    <property type="evidence" value="ECO:0007669"/>
    <property type="project" value="InterPro"/>
</dbReference>
<dbReference type="Gene3D" id="3.40.50.150">
    <property type="entry name" value="Vaccinia Virus protein VP39"/>
    <property type="match status" value="1"/>
</dbReference>
<dbReference type="CDD" id="cd02440">
    <property type="entry name" value="AdoMet_MTases"/>
    <property type="match status" value="1"/>
</dbReference>
<feature type="domain" description="Methyltransferase type 11" evidence="1">
    <location>
        <begin position="40"/>
        <end position="142"/>
    </location>
</feature>
<evidence type="ECO:0000313" key="3">
    <source>
        <dbReference type="Proteomes" id="UP001168821"/>
    </source>
</evidence>
<evidence type="ECO:0000313" key="2">
    <source>
        <dbReference type="EMBL" id="KAJ3657536.1"/>
    </source>
</evidence>
<dbReference type="InterPro" id="IPR029063">
    <property type="entry name" value="SAM-dependent_MTases_sf"/>
</dbReference>
<dbReference type="InterPro" id="IPR013216">
    <property type="entry name" value="Methyltransf_11"/>
</dbReference>
<reference evidence="2" key="1">
    <citation type="journal article" date="2023" name="G3 (Bethesda)">
        <title>Whole genome assemblies of Zophobas morio and Tenebrio molitor.</title>
        <authorList>
            <person name="Kaur S."/>
            <person name="Stinson S.A."/>
            <person name="diCenzo G.C."/>
        </authorList>
    </citation>
    <scope>NUCLEOTIDE SEQUENCE</scope>
    <source>
        <strain evidence="2">QUZm001</strain>
    </source>
</reference>
<dbReference type="SUPFAM" id="SSF53335">
    <property type="entry name" value="S-adenosyl-L-methionine-dependent methyltransferases"/>
    <property type="match status" value="1"/>
</dbReference>
<keyword evidence="3" id="KW-1185">Reference proteome</keyword>
<proteinExistence type="predicted"/>
<dbReference type="PANTHER" id="PTHR43861:SF1">
    <property type="entry name" value="TRANS-ACONITATE 2-METHYLTRANSFERASE"/>
    <property type="match status" value="1"/>
</dbReference>
<dbReference type="SUPFAM" id="SSF47095">
    <property type="entry name" value="HMG-box"/>
    <property type="match status" value="1"/>
</dbReference>
<protein>
    <recommendedName>
        <fullName evidence="1">Methyltransferase type 11 domain-containing protein</fullName>
    </recommendedName>
</protein>
<sequence length="359" mass="41815">MNDDALHYSKNCDFHKNDAKIVLEQYLKFLKCRDGDSIMDVGAGEGSVTLEVLVPKLPPNFKKLVLCDLSPKLLHFAKNRTDDERVEICEMDIASSTIPDHFRQHFDHIFSFFCLNWIGDWIKNVQAFKNIYDMLKPGGDILVTIAIHSPFFDFWENLAKIEKWAPYLKNVTNYISPYQKMHDPAQELRKSLEDIGFVVHVCEKQDNFYTFPSLSHLLEISKAVNPSWEFLSQDERNNYFQDYEKEIKNHPKVIFETATKAEGKRNEDFTIKLHVCEQQERLYNFSSLADFLEVAKAVNPSLASIAEDQRANYFKDVENEVRKHPMFVHNAANGEEKVDFLIKILFVCAFKAPFPRRND</sequence>
<accession>A0AA38INU1</accession>
<name>A0AA38INU1_9CUCU</name>
<dbReference type="Pfam" id="PF08241">
    <property type="entry name" value="Methyltransf_11"/>
    <property type="match status" value="1"/>
</dbReference>